<feature type="compositionally biased region" description="Basic and acidic residues" evidence="1">
    <location>
        <begin position="13"/>
        <end position="28"/>
    </location>
</feature>
<accession>A0A9P8CI21</accession>
<dbReference type="Proteomes" id="UP000887226">
    <property type="component" value="Unassembled WGS sequence"/>
</dbReference>
<protein>
    <submittedName>
        <fullName evidence="2">Uncharacterized protein</fullName>
    </submittedName>
</protein>
<dbReference type="PANTHER" id="PTHR28054:SF1">
    <property type="entry name" value="RNA POLYMERASE I-SPECIFIC TRANSCRIPTION INITIATION FACTOR RRN10"/>
    <property type="match status" value="1"/>
</dbReference>
<comment type="caution">
    <text evidence="2">The sequence shown here is derived from an EMBL/GenBank/DDBJ whole genome shotgun (WGS) entry which is preliminary data.</text>
</comment>
<dbReference type="InterPro" id="IPR022793">
    <property type="entry name" value="Rrn10"/>
</dbReference>
<feature type="compositionally biased region" description="Basic and acidic residues" evidence="1">
    <location>
        <begin position="180"/>
        <end position="191"/>
    </location>
</feature>
<dbReference type="AlphaFoldDB" id="A0A9P8CI21"/>
<evidence type="ECO:0000313" key="3">
    <source>
        <dbReference type="Proteomes" id="UP000887226"/>
    </source>
</evidence>
<reference evidence="2" key="1">
    <citation type="journal article" date="2021" name="IMA Fungus">
        <title>Genomic characterization of three marine fungi, including Emericellopsis atlantica sp. nov. with signatures of a generalist lifestyle and marine biomass degradation.</title>
        <authorList>
            <person name="Hagestad O.C."/>
            <person name="Hou L."/>
            <person name="Andersen J.H."/>
            <person name="Hansen E.H."/>
            <person name="Altermark B."/>
            <person name="Li C."/>
            <person name="Kuhnert E."/>
            <person name="Cox R.J."/>
            <person name="Crous P.W."/>
            <person name="Spatafora J.W."/>
            <person name="Lail K."/>
            <person name="Amirebrahimi M."/>
            <person name="Lipzen A."/>
            <person name="Pangilinan J."/>
            <person name="Andreopoulos W."/>
            <person name="Hayes R.D."/>
            <person name="Ng V."/>
            <person name="Grigoriev I.V."/>
            <person name="Jackson S.A."/>
            <person name="Sutton T.D.S."/>
            <person name="Dobson A.D.W."/>
            <person name="Rama T."/>
        </authorList>
    </citation>
    <scope>NUCLEOTIDE SEQUENCE</scope>
    <source>
        <strain evidence="2">TRa3180A</strain>
    </source>
</reference>
<feature type="region of interest" description="Disordered" evidence="1">
    <location>
        <begin position="162"/>
        <end position="191"/>
    </location>
</feature>
<dbReference type="PANTHER" id="PTHR28054">
    <property type="entry name" value="RNA POLYMERASE I-SPECIFIC TRANSCRIPTION INITIATION FACTOR RRN10"/>
    <property type="match status" value="1"/>
</dbReference>
<dbReference type="OrthoDB" id="2565191at2759"/>
<organism evidence="2 3">
    <name type="scientific">Calycina marina</name>
    <dbReference type="NCBI Taxonomy" id="1763456"/>
    <lineage>
        <taxon>Eukaryota</taxon>
        <taxon>Fungi</taxon>
        <taxon>Dikarya</taxon>
        <taxon>Ascomycota</taxon>
        <taxon>Pezizomycotina</taxon>
        <taxon>Leotiomycetes</taxon>
        <taxon>Helotiales</taxon>
        <taxon>Pezizellaceae</taxon>
        <taxon>Calycina</taxon>
    </lineage>
</organism>
<evidence type="ECO:0000256" key="1">
    <source>
        <dbReference type="SAM" id="MobiDB-lite"/>
    </source>
</evidence>
<dbReference type="EMBL" id="MU253774">
    <property type="protein sequence ID" value="KAG9247380.1"/>
    <property type="molecule type" value="Genomic_DNA"/>
</dbReference>
<keyword evidence="3" id="KW-1185">Reference proteome</keyword>
<evidence type="ECO:0000313" key="2">
    <source>
        <dbReference type="EMBL" id="KAG9247380.1"/>
    </source>
</evidence>
<gene>
    <name evidence="2" type="ORF">BJ878DRAFT_191246</name>
</gene>
<proteinExistence type="predicted"/>
<name>A0A9P8CI21_9HELO</name>
<dbReference type="GO" id="GO:0006360">
    <property type="term" value="P:transcription by RNA polymerase I"/>
    <property type="evidence" value="ECO:0007669"/>
    <property type="project" value="InterPro"/>
</dbReference>
<sequence length="191" mass="21630">MTSRSVSRNGFLDPDRVERQDLHQEERRSRKATVYDAVAGRLSTAGFIPDHVVYSSTRDTHSSSTVPMGPETILFQAKNAPTRYAESDMYFANEHLRHKLPDSELLKALHSYVSDFYHRSGSNEDSTDWQSMDETALLAFGILLEESSREILGKTGDLVFTEGDGTGLYPRGSTQPPRQSETESRKRNRRE</sequence>
<feature type="region of interest" description="Disordered" evidence="1">
    <location>
        <begin position="1"/>
        <end position="31"/>
    </location>
</feature>